<dbReference type="PANTHER" id="PTHR23132:SF23">
    <property type="entry name" value="D-ALANINE--D-ALANINE LIGASE B"/>
    <property type="match status" value="1"/>
</dbReference>
<reference evidence="6 7" key="1">
    <citation type="submission" date="2017-06" db="EMBL/GenBank/DDBJ databases">
        <title>Comparative genomic analysis of Ambrosia Fusariam Clade fungi.</title>
        <authorList>
            <person name="Stajich J.E."/>
            <person name="Carrillo J."/>
            <person name="Kijimoto T."/>
            <person name="Eskalen A."/>
            <person name="O'Donnell K."/>
            <person name="Kasson M."/>
        </authorList>
    </citation>
    <scope>NUCLEOTIDE SEQUENCE [LARGE SCALE GENOMIC DNA]</scope>
    <source>
        <strain evidence="6 7">UCR1854</strain>
    </source>
</reference>
<comment type="similarity">
    <text evidence="1">Belongs to the D-alanine--D-alanine ligase family.</text>
</comment>
<dbReference type="PANTHER" id="PTHR23132">
    <property type="entry name" value="D-ALANINE--D-ALANINE LIGASE"/>
    <property type="match status" value="1"/>
</dbReference>
<dbReference type="SUPFAM" id="SSF52440">
    <property type="entry name" value="PreATP-grasp domain"/>
    <property type="match status" value="1"/>
</dbReference>
<evidence type="ECO:0000313" key="7">
    <source>
        <dbReference type="Proteomes" id="UP000287124"/>
    </source>
</evidence>
<keyword evidence="3" id="KW-0961">Cell wall biogenesis/degradation</keyword>
<organism evidence="6 7">
    <name type="scientific">Fusarium euwallaceae</name>
    <dbReference type="NCBI Taxonomy" id="1147111"/>
    <lineage>
        <taxon>Eukaryota</taxon>
        <taxon>Fungi</taxon>
        <taxon>Dikarya</taxon>
        <taxon>Ascomycota</taxon>
        <taxon>Pezizomycotina</taxon>
        <taxon>Sordariomycetes</taxon>
        <taxon>Hypocreomycetidae</taxon>
        <taxon>Hypocreales</taxon>
        <taxon>Nectriaceae</taxon>
        <taxon>Fusarium</taxon>
        <taxon>Fusarium solani species complex</taxon>
    </lineage>
</organism>
<dbReference type="Proteomes" id="UP000287124">
    <property type="component" value="Unassembled WGS sequence"/>
</dbReference>
<dbReference type="AlphaFoldDB" id="A0A430M650"/>
<gene>
    <name evidence="6" type="ORF">BHE90_001927</name>
</gene>
<dbReference type="Gene3D" id="3.30.1490.20">
    <property type="entry name" value="ATP-grasp fold, A domain"/>
    <property type="match status" value="1"/>
</dbReference>
<dbReference type="Pfam" id="PF07478">
    <property type="entry name" value="Dala_Dala_lig_C"/>
    <property type="match status" value="1"/>
</dbReference>
<dbReference type="GO" id="GO:0005524">
    <property type="term" value="F:ATP binding"/>
    <property type="evidence" value="ECO:0007669"/>
    <property type="project" value="UniProtKB-UniRule"/>
</dbReference>
<dbReference type="InterPro" id="IPR011095">
    <property type="entry name" value="Dala_Dala_lig_C"/>
</dbReference>
<dbReference type="Gene3D" id="3.40.50.20">
    <property type="match status" value="1"/>
</dbReference>
<keyword evidence="4" id="KW-0067">ATP-binding</keyword>
<comment type="caution">
    <text evidence="6">The sequence shown here is derived from an EMBL/GenBank/DDBJ whole genome shotgun (WGS) entry which is preliminary data.</text>
</comment>
<evidence type="ECO:0000256" key="4">
    <source>
        <dbReference type="PROSITE-ProRule" id="PRU00409"/>
    </source>
</evidence>
<dbReference type="InterPro" id="IPR013815">
    <property type="entry name" value="ATP_grasp_subdomain_1"/>
</dbReference>
<dbReference type="GO" id="GO:0008716">
    <property type="term" value="F:D-alanine-D-alanine ligase activity"/>
    <property type="evidence" value="ECO:0007669"/>
    <property type="project" value="InterPro"/>
</dbReference>
<dbReference type="InterPro" id="IPR011761">
    <property type="entry name" value="ATP-grasp"/>
</dbReference>
<proteinExistence type="inferred from homology"/>
<protein>
    <recommendedName>
        <fullName evidence="5">ATP-grasp domain-containing protein</fullName>
    </recommendedName>
</protein>
<name>A0A430M650_9HYPO</name>
<dbReference type="GO" id="GO:0046872">
    <property type="term" value="F:metal ion binding"/>
    <property type="evidence" value="ECO:0007669"/>
    <property type="project" value="InterPro"/>
</dbReference>
<keyword evidence="4" id="KW-0547">Nucleotide-binding</keyword>
<keyword evidence="2" id="KW-0436">Ligase</keyword>
<accession>A0A430M650</accession>
<evidence type="ECO:0000256" key="3">
    <source>
        <dbReference type="ARBA" id="ARBA00023316"/>
    </source>
</evidence>
<evidence type="ECO:0000256" key="2">
    <source>
        <dbReference type="ARBA" id="ARBA00022598"/>
    </source>
</evidence>
<evidence type="ECO:0000256" key="1">
    <source>
        <dbReference type="ARBA" id="ARBA00010871"/>
    </source>
</evidence>
<dbReference type="Gene3D" id="3.30.470.20">
    <property type="entry name" value="ATP-grasp fold, B domain"/>
    <property type="match status" value="1"/>
</dbReference>
<sequence>MAPTKYRLTVAFIYDGRADYSTHGYSLNECAELDDDPTIHGITAAFEHLRYRVVLVPGVKALVKHLAADEHKNWDVVFNYSHGLHATSRESQVAALLEEYRIPFTFSDAATLALCSDKAKTKMVLDHYRLPTSPYIVVPRFGNSFDYSEVDKQLSYPLIVKPTSSSSCYGITCANKILGPQALQHEVEKLRPQFMDQEILLENFLSGREFTVALAGTGDDARVLGVSETVWNLHMLRGKDMMPVDFATTQFRRSGGGGKGFFHKHVSLSNPLAEKVAMLGLKAYRALGCRDGARVDIRLTSEEQGSVPCVIEVDPIFGLCPNRSRYNSIAKNNGIEYHELIQMFLDAAMQRHGAMDVTRSESKD</sequence>
<dbReference type="SUPFAM" id="SSF56059">
    <property type="entry name" value="Glutathione synthetase ATP-binding domain-like"/>
    <property type="match status" value="1"/>
</dbReference>
<evidence type="ECO:0000313" key="6">
    <source>
        <dbReference type="EMBL" id="RTE83466.1"/>
    </source>
</evidence>
<dbReference type="GO" id="GO:0071555">
    <property type="term" value="P:cell wall organization"/>
    <property type="evidence" value="ECO:0007669"/>
    <property type="project" value="UniProtKB-KW"/>
</dbReference>
<dbReference type="EMBL" id="MIKF01000015">
    <property type="protein sequence ID" value="RTE83466.1"/>
    <property type="molecule type" value="Genomic_DNA"/>
</dbReference>
<feature type="domain" description="ATP-grasp" evidence="5">
    <location>
        <begin position="122"/>
        <end position="346"/>
    </location>
</feature>
<dbReference type="PROSITE" id="PS50975">
    <property type="entry name" value="ATP_GRASP"/>
    <property type="match status" value="1"/>
</dbReference>
<dbReference type="InterPro" id="IPR016185">
    <property type="entry name" value="PreATP-grasp_dom_sf"/>
</dbReference>
<keyword evidence="7" id="KW-1185">Reference proteome</keyword>
<evidence type="ECO:0000259" key="5">
    <source>
        <dbReference type="PROSITE" id="PS50975"/>
    </source>
</evidence>